<comment type="caution">
    <text evidence="2">The sequence shown here is derived from an EMBL/GenBank/DDBJ whole genome shotgun (WGS) entry which is preliminary data.</text>
</comment>
<name>A0A943I2G7_9FIRM</name>
<organism evidence="2 3">
    <name type="scientific">Acidaminococcus intestini</name>
    <dbReference type="NCBI Taxonomy" id="187327"/>
    <lineage>
        <taxon>Bacteria</taxon>
        <taxon>Bacillati</taxon>
        <taxon>Bacillota</taxon>
        <taxon>Negativicutes</taxon>
        <taxon>Acidaminococcales</taxon>
        <taxon>Acidaminococcaceae</taxon>
        <taxon>Acidaminococcus</taxon>
    </lineage>
</organism>
<feature type="chain" id="PRO_5037622481" description="DUF3108 domain-containing protein" evidence="1">
    <location>
        <begin position="23"/>
        <end position="236"/>
    </location>
</feature>
<evidence type="ECO:0000313" key="3">
    <source>
        <dbReference type="Proteomes" id="UP000754226"/>
    </source>
</evidence>
<accession>A0A943I2G7</accession>
<protein>
    <recommendedName>
        <fullName evidence="4">DUF3108 domain-containing protein</fullName>
    </recommendedName>
</protein>
<proteinExistence type="predicted"/>
<dbReference type="Proteomes" id="UP000754226">
    <property type="component" value="Unassembled WGS sequence"/>
</dbReference>
<evidence type="ECO:0008006" key="4">
    <source>
        <dbReference type="Google" id="ProtNLM"/>
    </source>
</evidence>
<keyword evidence="1" id="KW-0732">Signal</keyword>
<reference evidence="2" key="1">
    <citation type="submission" date="2021-02" db="EMBL/GenBank/DDBJ databases">
        <title>Infant gut strain persistence is associated with maternal origin, phylogeny, and functional potential including surface adhesion and iron acquisition.</title>
        <authorList>
            <person name="Lou Y.C."/>
        </authorList>
    </citation>
    <scope>NUCLEOTIDE SEQUENCE</scope>
    <source>
        <strain evidence="2">L3_106_000M1_dasL3_106_000M1_concoct_15</strain>
    </source>
</reference>
<feature type="signal peptide" evidence="1">
    <location>
        <begin position="1"/>
        <end position="22"/>
    </location>
</feature>
<gene>
    <name evidence="2" type="ORF">KHX13_06025</name>
</gene>
<dbReference type="AlphaFoldDB" id="A0A943I2G7"/>
<evidence type="ECO:0000313" key="2">
    <source>
        <dbReference type="EMBL" id="MBS5519874.1"/>
    </source>
</evidence>
<evidence type="ECO:0000256" key="1">
    <source>
        <dbReference type="SAM" id="SignalP"/>
    </source>
</evidence>
<sequence length="236" mass="27616">MKHLMACAALCLILGVIFPAEARWSVLQKDERGTLSFHVESLKLLDKDRTVRVYERWQPKDSVISGTVMHNEYDFHLKQWRTRSKFTVTPSGKKGKGTRKIGPWQPLFALTPTMTHARYYRDYAQLNGPWTFVKTIPRLGRKWINPKSIRKTGTERYEVWEKTELHRSVSGTKVLLSLTEYDLRKETAETKYLSNFDASGYMTSHAATKDRWSRKTDTYGEYIGDAVKRHYEKKEM</sequence>
<dbReference type="EMBL" id="JAGZCZ010000006">
    <property type="protein sequence ID" value="MBS5519874.1"/>
    <property type="molecule type" value="Genomic_DNA"/>
</dbReference>